<feature type="transmembrane region" description="Helical" evidence="1">
    <location>
        <begin position="232"/>
        <end position="255"/>
    </location>
</feature>
<dbReference type="AlphaFoldDB" id="A0A5N6MT08"/>
<dbReference type="RefSeq" id="WP_152271431.1">
    <property type="nucleotide sequence ID" value="NZ_VTFX01000001.1"/>
</dbReference>
<feature type="transmembrane region" description="Helical" evidence="1">
    <location>
        <begin position="77"/>
        <end position="95"/>
    </location>
</feature>
<keyword evidence="1" id="KW-0812">Transmembrane</keyword>
<dbReference type="Gene3D" id="1.20.144.10">
    <property type="entry name" value="Phosphatidic acid phosphatase type 2/haloperoxidase"/>
    <property type="match status" value="1"/>
</dbReference>
<evidence type="ECO:0000259" key="2">
    <source>
        <dbReference type="Pfam" id="PF01569"/>
    </source>
</evidence>
<feature type="transmembrane region" description="Helical" evidence="1">
    <location>
        <begin position="267"/>
        <end position="292"/>
    </location>
</feature>
<feature type="transmembrane region" description="Helical" evidence="1">
    <location>
        <begin position="192"/>
        <end position="211"/>
    </location>
</feature>
<dbReference type="InterPro" id="IPR000326">
    <property type="entry name" value="PAP2/HPO"/>
</dbReference>
<feature type="transmembrane region" description="Helical" evidence="1">
    <location>
        <begin position="165"/>
        <end position="186"/>
    </location>
</feature>
<feature type="transmembrane region" description="Helical" evidence="1">
    <location>
        <begin position="102"/>
        <end position="119"/>
    </location>
</feature>
<accession>A0A5N6MT08</accession>
<dbReference type="Pfam" id="PF01569">
    <property type="entry name" value="PAP2"/>
    <property type="match status" value="1"/>
</dbReference>
<keyword evidence="4" id="KW-1185">Reference proteome</keyword>
<dbReference type="SUPFAM" id="SSF48317">
    <property type="entry name" value="Acid phosphatase/Vanadium-dependent haloperoxidase"/>
    <property type="match status" value="1"/>
</dbReference>
<proteinExistence type="predicted"/>
<keyword evidence="1" id="KW-1133">Transmembrane helix</keyword>
<dbReference type="InterPro" id="IPR036938">
    <property type="entry name" value="PAP2/HPO_sf"/>
</dbReference>
<gene>
    <name evidence="3" type="ORF">GD627_03980</name>
</gene>
<organism evidence="3 4">
    <name type="scientific">Arthrobacter yangruifuii</name>
    <dbReference type="NCBI Taxonomy" id="2606616"/>
    <lineage>
        <taxon>Bacteria</taxon>
        <taxon>Bacillati</taxon>
        <taxon>Actinomycetota</taxon>
        <taxon>Actinomycetes</taxon>
        <taxon>Micrococcales</taxon>
        <taxon>Micrococcaceae</taxon>
        <taxon>Arthrobacter</taxon>
    </lineage>
</organism>
<feature type="transmembrane region" description="Helical" evidence="1">
    <location>
        <begin position="139"/>
        <end position="158"/>
    </location>
</feature>
<feature type="transmembrane region" description="Helical" evidence="1">
    <location>
        <begin position="21"/>
        <end position="42"/>
    </location>
</feature>
<dbReference type="CDD" id="cd01610">
    <property type="entry name" value="PAP2_like"/>
    <property type="match status" value="1"/>
</dbReference>
<dbReference type="EMBL" id="VTFX01000001">
    <property type="protein sequence ID" value="KAD4060224.1"/>
    <property type="molecule type" value="Genomic_DNA"/>
</dbReference>
<protein>
    <submittedName>
        <fullName evidence="3">Phosphatase PAP2 family protein</fullName>
    </submittedName>
</protein>
<evidence type="ECO:0000256" key="1">
    <source>
        <dbReference type="SAM" id="Phobius"/>
    </source>
</evidence>
<name>A0A5N6MT08_9MICC</name>
<dbReference type="Proteomes" id="UP000326852">
    <property type="component" value="Unassembled WGS sequence"/>
</dbReference>
<keyword evidence="1" id="KW-0472">Membrane</keyword>
<comment type="caution">
    <text evidence="3">The sequence shown here is derived from an EMBL/GenBank/DDBJ whole genome shotgun (WGS) entry which is preliminary data.</text>
</comment>
<sequence>MDTRNLLAPRARAQRPAAHNPALFLFAALLCAAGVAATYWFFVRTTTGQLADESAFKEAELIAPATERPVIAFLDELPLISVFIAVIVVVFVTILRHRISPAVIALGTFAAANISSQLLKRTVLDRPDRGVVTLDFNSLPSGHTTLAASAAAAVFLLASPRWRPLAALFGGSYAVLAGAATFLNLWHRPADVVASLLVVAAWTLVGGLVMMRTNPDWNRWPAKGAAQWSARAVALLCAVPGVLATAGSLGLYSYARWHPAAVTSAVPLYFWAGLTLIVGVGYLVSSLACWLFSQQAGDPDRGSARR</sequence>
<feature type="domain" description="Phosphatidic acid phosphatase type 2/haloperoxidase" evidence="2">
    <location>
        <begin position="79"/>
        <end position="205"/>
    </location>
</feature>
<reference evidence="3 4" key="1">
    <citation type="submission" date="2019-08" db="EMBL/GenBank/DDBJ databases">
        <title>Arthrobacter sp. nov., isolated from plateau pika and Tibetan wild ass.</title>
        <authorList>
            <person name="Ge Y."/>
        </authorList>
    </citation>
    <scope>NUCLEOTIDE SEQUENCE [LARGE SCALE GENOMIC DNA]</scope>
    <source>
        <strain evidence="3 4">785</strain>
    </source>
</reference>
<evidence type="ECO:0000313" key="3">
    <source>
        <dbReference type="EMBL" id="KAD4060224.1"/>
    </source>
</evidence>
<evidence type="ECO:0000313" key="4">
    <source>
        <dbReference type="Proteomes" id="UP000326852"/>
    </source>
</evidence>